<evidence type="ECO:0000313" key="3">
    <source>
        <dbReference type="Proteomes" id="UP000663881"/>
    </source>
</evidence>
<sequence>MDVASFDLSELEQMFTPNEQDDHPRAPEPVTTNE</sequence>
<organism evidence="2 3">
    <name type="scientific">Adineta steineri</name>
    <dbReference type="NCBI Taxonomy" id="433720"/>
    <lineage>
        <taxon>Eukaryota</taxon>
        <taxon>Metazoa</taxon>
        <taxon>Spiralia</taxon>
        <taxon>Gnathifera</taxon>
        <taxon>Rotifera</taxon>
        <taxon>Eurotatoria</taxon>
        <taxon>Bdelloidea</taxon>
        <taxon>Adinetida</taxon>
        <taxon>Adinetidae</taxon>
        <taxon>Adineta</taxon>
    </lineage>
</organism>
<dbReference type="Proteomes" id="UP000663881">
    <property type="component" value="Unassembled WGS sequence"/>
</dbReference>
<feature type="non-terminal residue" evidence="2">
    <location>
        <position position="34"/>
    </location>
</feature>
<protein>
    <submittedName>
        <fullName evidence="2">Uncharacterized protein</fullName>
    </submittedName>
</protein>
<feature type="region of interest" description="Disordered" evidence="1">
    <location>
        <begin position="1"/>
        <end position="34"/>
    </location>
</feature>
<dbReference type="AlphaFoldDB" id="A0A820JTS9"/>
<reference evidence="2" key="1">
    <citation type="submission" date="2021-02" db="EMBL/GenBank/DDBJ databases">
        <authorList>
            <person name="Nowell W R."/>
        </authorList>
    </citation>
    <scope>NUCLEOTIDE SEQUENCE</scope>
</reference>
<gene>
    <name evidence="2" type="ORF">OKA104_LOCUS47863</name>
</gene>
<dbReference type="EMBL" id="CAJOAY010019730">
    <property type="protein sequence ID" value="CAF4332888.1"/>
    <property type="molecule type" value="Genomic_DNA"/>
</dbReference>
<comment type="caution">
    <text evidence="2">The sequence shown here is derived from an EMBL/GenBank/DDBJ whole genome shotgun (WGS) entry which is preliminary data.</text>
</comment>
<proteinExistence type="predicted"/>
<accession>A0A820JTS9</accession>
<evidence type="ECO:0000256" key="1">
    <source>
        <dbReference type="SAM" id="MobiDB-lite"/>
    </source>
</evidence>
<evidence type="ECO:0000313" key="2">
    <source>
        <dbReference type="EMBL" id="CAF4332888.1"/>
    </source>
</evidence>
<name>A0A820JTS9_9BILA</name>